<evidence type="ECO:0000313" key="9">
    <source>
        <dbReference type="EMBL" id="GAB76718.1"/>
    </source>
</evidence>
<dbReference type="EMBL" id="BAGZ01000002">
    <property type="protein sequence ID" value="GAB76718.1"/>
    <property type="molecule type" value="Genomic_DNA"/>
</dbReference>
<dbReference type="GO" id="GO:0009103">
    <property type="term" value="P:lipopolysaccharide biosynthetic process"/>
    <property type="evidence" value="ECO:0007669"/>
    <property type="project" value="TreeGrafter"/>
</dbReference>
<keyword evidence="3 9" id="KW-0808">Transferase</keyword>
<evidence type="ECO:0000256" key="8">
    <source>
        <dbReference type="SAM" id="Phobius"/>
    </source>
</evidence>
<evidence type="ECO:0000256" key="3">
    <source>
        <dbReference type="ARBA" id="ARBA00022679"/>
    </source>
</evidence>
<dbReference type="STRING" id="100225.SAMN05421595_1850"/>
<evidence type="ECO:0000256" key="2">
    <source>
        <dbReference type="ARBA" id="ARBA00022475"/>
    </source>
</evidence>
<dbReference type="PANTHER" id="PTHR22926">
    <property type="entry name" value="PHOSPHO-N-ACETYLMURAMOYL-PENTAPEPTIDE-TRANSFERASE"/>
    <property type="match status" value="1"/>
</dbReference>
<feature type="binding site" evidence="7">
    <location>
        <position position="234"/>
    </location>
    <ligand>
        <name>Mg(2+)</name>
        <dbReference type="ChEBI" id="CHEBI:18420"/>
    </ligand>
</feature>
<keyword evidence="6 8" id="KW-0472">Membrane</keyword>
<dbReference type="GO" id="GO:0071555">
    <property type="term" value="P:cell wall organization"/>
    <property type="evidence" value="ECO:0007669"/>
    <property type="project" value="TreeGrafter"/>
</dbReference>
<dbReference type="AlphaFoldDB" id="K6V3P5"/>
<reference evidence="9 10" key="1">
    <citation type="submission" date="2012-08" db="EMBL/GenBank/DDBJ databases">
        <title>Whole genome shotgun sequence of Austwickia chelonae NBRC 105200.</title>
        <authorList>
            <person name="Yoshida I."/>
            <person name="Hosoyama A."/>
            <person name="Tsuchikane K."/>
            <person name="Katsumata H."/>
            <person name="Ando Y."/>
            <person name="Ohji S."/>
            <person name="Hamada M."/>
            <person name="Tamura T."/>
            <person name="Yamazoe A."/>
            <person name="Yamazaki S."/>
            <person name="Fujita N."/>
        </authorList>
    </citation>
    <scope>NUCLEOTIDE SEQUENCE [LARGE SCALE GENOMIC DNA]</scope>
    <source>
        <strain evidence="9 10">NBRC 105200</strain>
    </source>
</reference>
<dbReference type="eggNOG" id="COG0472">
    <property type="taxonomic scope" value="Bacteria"/>
</dbReference>
<dbReference type="CDD" id="cd06853">
    <property type="entry name" value="GT_WecA_like"/>
    <property type="match status" value="1"/>
</dbReference>
<feature type="transmembrane region" description="Helical" evidence="8">
    <location>
        <begin position="137"/>
        <end position="161"/>
    </location>
</feature>
<feature type="transmembrane region" description="Helical" evidence="8">
    <location>
        <begin position="267"/>
        <end position="292"/>
    </location>
</feature>
<dbReference type="GO" id="GO:0044038">
    <property type="term" value="P:cell wall macromolecule biosynthetic process"/>
    <property type="evidence" value="ECO:0007669"/>
    <property type="project" value="TreeGrafter"/>
</dbReference>
<evidence type="ECO:0000256" key="5">
    <source>
        <dbReference type="ARBA" id="ARBA00022989"/>
    </source>
</evidence>
<gene>
    <name evidence="9" type="ORF">AUCHE_02_00790</name>
</gene>
<accession>K6V3P5</accession>
<dbReference type="PANTHER" id="PTHR22926:SF3">
    <property type="entry name" value="UNDECAPRENYL-PHOSPHATE ALPHA-N-ACETYLGLUCOSAMINYL 1-PHOSPHATE TRANSFERASE"/>
    <property type="match status" value="1"/>
</dbReference>
<evidence type="ECO:0000256" key="1">
    <source>
        <dbReference type="ARBA" id="ARBA00004651"/>
    </source>
</evidence>
<comment type="caution">
    <text evidence="9">The sequence shown here is derived from an EMBL/GenBank/DDBJ whole genome shotgun (WGS) entry which is preliminary data.</text>
</comment>
<dbReference type="RefSeq" id="WP_006501469.1">
    <property type="nucleotide sequence ID" value="NZ_BAGZ01000002.1"/>
</dbReference>
<dbReference type="Proteomes" id="UP000008495">
    <property type="component" value="Unassembled WGS sequence"/>
</dbReference>
<keyword evidence="7" id="KW-0460">Magnesium</keyword>
<keyword evidence="2" id="KW-1003">Cell membrane</keyword>
<feature type="transmembrane region" description="Helical" evidence="8">
    <location>
        <begin position="203"/>
        <end position="223"/>
    </location>
</feature>
<evidence type="ECO:0000256" key="7">
    <source>
        <dbReference type="PIRSR" id="PIRSR600715-1"/>
    </source>
</evidence>
<keyword evidence="7" id="KW-0479">Metal-binding</keyword>
<feature type="transmembrane region" description="Helical" evidence="8">
    <location>
        <begin position="47"/>
        <end position="67"/>
    </location>
</feature>
<dbReference type="GO" id="GO:0016780">
    <property type="term" value="F:phosphotransferase activity, for other substituted phosphate groups"/>
    <property type="evidence" value="ECO:0007669"/>
    <property type="project" value="InterPro"/>
</dbReference>
<name>K6V3P5_9MICO</name>
<comment type="subcellular location">
    <subcellularLocation>
        <location evidence="1">Cell membrane</location>
        <topology evidence="1">Multi-pass membrane protein</topology>
    </subcellularLocation>
</comment>
<sequence length="376" mass="39719">MREYFLVFAVALVVTFAVTPAVRWSAIRLGAITPVRDRDVHKTPIPRMGGVAILIGFLSAVAVGSQLPHLHCIIRTDPVACGPGSAGEIKGIVIGAILITLVGAIDDVRELDWLTKLSGQIIAGGVMAYSGVQLLSLPILGVTVLPSPVLVVLTIGIVLVTTNAVNFVDGLDGLAAGIVAVAAFSFFLYVYGVSYRYNPPNVFSTATFVSAATVGCCAGFLPHNFHPARLFMGDAGALLLGLLMAATTITFIGNVDPAVPTSGNEQLAMYLPILLPLAVIVIPLLDMTLAVIRRTRRGQSPWSPDAQHLQHQLLGLGHSHMGAVLLLYLWAGIVAFGAVALAYVEGPVPLFLIAGAMAGALWLTGRFPKWLEHKRL</sequence>
<dbReference type="Pfam" id="PF00953">
    <property type="entry name" value="Glycos_transf_4"/>
    <property type="match status" value="1"/>
</dbReference>
<keyword evidence="4 8" id="KW-0812">Transmembrane</keyword>
<feature type="transmembrane region" description="Helical" evidence="8">
    <location>
        <begin position="350"/>
        <end position="367"/>
    </location>
</feature>
<proteinExistence type="predicted"/>
<evidence type="ECO:0000256" key="4">
    <source>
        <dbReference type="ARBA" id="ARBA00022692"/>
    </source>
</evidence>
<evidence type="ECO:0000313" key="10">
    <source>
        <dbReference type="Proteomes" id="UP000008495"/>
    </source>
</evidence>
<comment type="cofactor">
    <cofactor evidence="7">
        <name>Mg(2+)</name>
        <dbReference type="ChEBI" id="CHEBI:18420"/>
    </cofactor>
</comment>
<keyword evidence="5 8" id="KW-1133">Transmembrane helix</keyword>
<dbReference type="OrthoDB" id="9783652at2"/>
<feature type="transmembrane region" description="Helical" evidence="8">
    <location>
        <begin position="323"/>
        <end position="344"/>
    </location>
</feature>
<dbReference type="InterPro" id="IPR000715">
    <property type="entry name" value="Glycosyl_transferase_4"/>
</dbReference>
<evidence type="ECO:0000256" key="6">
    <source>
        <dbReference type="ARBA" id="ARBA00023136"/>
    </source>
</evidence>
<keyword evidence="10" id="KW-1185">Reference proteome</keyword>
<organism evidence="9 10">
    <name type="scientific">Austwickia chelonae NBRC 105200</name>
    <dbReference type="NCBI Taxonomy" id="1184607"/>
    <lineage>
        <taxon>Bacteria</taxon>
        <taxon>Bacillati</taxon>
        <taxon>Actinomycetota</taxon>
        <taxon>Actinomycetes</taxon>
        <taxon>Micrococcales</taxon>
        <taxon>Dermatophilaceae</taxon>
        <taxon>Austwickia</taxon>
    </lineage>
</organism>
<protein>
    <submittedName>
        <fullName evidence="9">Putative glycosyltransferase</fullName>
    </submittedName>
</protein>
<dbReference type="GO" id="GO:0046872">
    <property type="term" value="F:metal ion binding"/>
    <property type="evidence" value="ECO:0007669"/>
    <property type="project" value="UniProtKB-KW"/>
</dbReference>
<feature type="binding site" evidence="7">
    <location>
        <position position="166"/>
    </location>
    <ligand>
        <name>Mg(2+)</name>
        <dbReference type="ChEBI" id="CHEBI:18420"/>
    </ligand>
</feature>
<feature type="transmembrane region" description="Helical" evidence="8">
    <location>
        <begin position="235"/>
        <end position="255"/>
    </location>
</feature>
<dbReference type="GO" id="GO:0005886">
    <property type="term" value="C:plasma membrane"/>
    <property type="evidence" value="ECO:0007669"/>
    <property type="project" value="UniProtKB-SubCell"/>
</dbReference>
<feature type="transmembrane region" description="Helical" evidence="8">
    <location>
        <begin position="173"/>
        <end position="191"/>
    </location>
</feature>